<proteinExistence type="predicted"/>
<sequence length="265" mass="29839">MTRPLRILCFGDSLTAGYSLYGTLYTPYHESLSRRLTTIFPGLELAIEEDGENGGMTKDYRTRLLAQYRKTGAYDWIIVLGGTNDLAMGVLPEGIFENLERTWTLARLKKTKVLALTVPDIANTTVSKAFSRISSCRDHLNELIIGYTATNVHSFDFKSAFAYGDMSRDDQRRFWDDAVHLTPAGYDRMGELVANALAEILRKEDDGAAGAQKTTLSTVRPNKRRRMFKDDELSFEEEDGKGTPAQTSGDELRRGYVVVRRKDLD</sequence>
<name>S3BMP2_OPHP1</name>
<feature type="region of interest" description="Disordered" evidence="1">
    <location>
        <begin position="222"/>
        <end position="254"/>
    </location>
</feature>
<dbReference type="OrthoDB" id="408760at2759"/>
<feature type="domain" description="SGNH hydrolase-type esterase" evidence="2">
    <location>
        <begin position="9"/>
        <end position="188"/>
    </location>
</feature>
<dbReference type="AlphaFoldDB" id="S3BMP2"/>
<dbReference type="PANTHER" id="PTHR30383">
    <property type="entry name" value="THIOESTERASE 1/PROTEASE 1/LYSOPHOSPHOLIPASE L1"/>
    <property type="match status" value="1"/>
</dbReference>
<keyword evidence="4" id="KW-1185">Reference proteome</keyword>
<reference evidence="3 4" key="1">
    <citation type="journal article" date="2013" name="BMC Genomics">
        <title>The genome and transcriptome of the pine saprophyte Ophiostoma piceae, and a comparison with the bark beetle-associated pine pathogen Grosmannia clavigera.</title>
        <authorList>
            <person name="Haridas S."/>
            <person name="Wang Y."/>
            <person name="Lim L."/>
            <person name="Massoumi Alamouti S."/>
            <person name="Jackman S."/>
            <person name="Docking R."/>
            <person name="Robertson G."/>
            <person name="Birol I."/>
            <person name="Bohlmann J."/>
            <person name="Breuil C."/>
        </authorList>
    </citation>
    <scope>NUCLEOTIDE SEQUENCE [LARGE SCALE GENOMIC DNA]</scope>
    <source>
        <strain evidence="3 4">UAMH 11346</strain>
    </source>
</reference>
<dbReference type="CDD" id="cd00229">
    <property type="entry name" value="SGNH_hydrolase"/>
    <property type="match status" value="1"/>
</dbReference>
<dbReference type="GO" id="GO:0004622">
    <property type="term" value="F:phosphatidylcholine lysophospholipase activity"/>
    <property type="evidence" value="ECO:0007669"/>
    <property type="project" value="TreeGrafter"/>
</dbReference>
<dbReference type="SUPFAM" id="SSF52266">
    <property type="entry name" value="SGNH hydrolase"/>
    <property type="match status" value="1"/>
</dbReference>
<evidence type="ECO:0000256" key="1">
    <source>
        <dbReference type="SAM" id="MobiDB-lite"/>
    </source>
</evidence>
<protein>
    <submittedName>
        <fullName evidence="3">Gdsl-like lipase acylhydrolase</fullName>
    </submittedName>
</protein>
<dbReference type="InterPro" id="IPR013830">
    <property type="entry name" value="SGNH_hydro"/>
</dbReference>
<organism evidence="3 4">
    <name type="scientific">Ophiostoma piceae (strain UAMH 11346)</name>
    <name type="common">Sap stain fungus</name>
    <dbReference type="NCBI Taxonomy" id="1262450"/>
    <lineage>
        <taxon>Eukaryota</taxon>
        <taxon>Fungi</taxon>
        <taxon>Dikarya</taxon>
        <taxon>Ascomycota</taxon>
        <taxon>Pezizomycotina</taxon>
        <taxon>Sordariomycetes</taxon>
        <taxon>Sordariomycetidae</taxon>
        <taxon>Ophiostomatales</taxon>
        <taxon>Ophiostomataceae</taxon>
        <taxon>Ophiostoma</taxon>
    </lineage>
</organism>
<dbReference type="Pfam" id="PF13472">
    <property type="entry name" value="Lipase_GDSL_2"/>
    <property type="match status" value="1"/>
</dbReference>
<accession>S3BMP2</accession>
<dbReference type="InterPro" id="IPR036514">
    <property type="entry name" value="SGNH_hydro_sf"/>
</dbReference>
<dbReference type="PANTHER" id="PTHR30383:SF19">
    <property type="entry name" value="FIBRONECTIN TYPE-III DOMAIN-CONTAINING PROTEIN"/>
    <property type="match status" value="1"/>
</dbReference>
<keyword evidence="3" id="KW-0378">Hydrolase</keyword>
<dbReference type="InterPro" id="IPR051532">
    <property type="entry name" value="Ester_Hydrolysis_Enzymes"/>
</dbReference>
<dbReference type="OMA" id="MGNHIAD"/>
<dbReference type="Gene3D" id="3.40.50.1110">
    <property type="entry name" value="SGNH hydrolase"/>
    <property type="match status" value="1"/>
</dbReference>
<evidence type="ECO:0000313" key="3">
    <source>
        <dbReference type="EMBL" id="EPE02479.1"/>
    </source>
</evidence>
<dbReference type="eggNOG" id="ENOG502S78G">
    <property type="taxonomic scope" value="Eukaryota"/>
</dbReference>
<dbReference type="Proteomes" id="UP000016923">
    <property type="component" value="Unassembled WGS sequence"/>
</dbReference>
<evidence type="ECO:0000259" key="2">
    <source>
        <dbReference type="Pfam" id="PF13472"/>
    </source>
</evidence>
<dbReference type="VEuPathDB" id="FungiDB:F503_06772"/>
<evidence type="ECO:0000313" key="4">
    <source>
        <dbReference type="Proteomes" id="UP000016923"/>
    </source>
</evidence>
<dbReference type="HOGENOM" id="CLU_065222_1_0_1"/>
<gene>
    <name evidence="3" type="ORF">F503_06772</name>
</gene>
<dbReference type="EMBL" id="KE148178">
    <property type="protein sequence ID" value="EPE02479.1"/>
    <property type="molecule type" value="Genomic_DNA"/>
</dbReference>